<dbReference type="GO" id="GO:0004519">
    <property type="term" value="F:endonuclease activity"/>
    <property type="evidence" value="ECO:0007669"/>
    <property type="project" value="InterPro"/>
</dbReference>
<dbReference type="Pfam" id="PF05944">
    <property type="entry name" value="Phage_term_smal"/>
    <property type="match status" value="1"/>
</dbReference>
<evidence type="ECO:0000313" key="1">
    <source>
        <dbReference type="EMBL" id="RQW64024.1"/>
    </source>
</evidence>
<organism evidence="1 2">
    <name type="scientific">Vibrio viridaestus</name>
    <dbReference type="NCBI Taxonomy" id="2487322"/>
    <lineage>
        <taxon>Bacteria</taxon>
        <taxon>Pseudomonadati</taxon>
        <taxon>Pseudomonadota</taxon>
        <taxon>Gammaproteobacteria</taxon>
        <taxon>Vibrionales</taxon>
        <taxon>Vibrionaceae</taxon>
        <taxon>Vibrio</taxon>
    </lineage>
</organism>
<accession>A0A3N9TJC1</accession>
<dbReference type="RefSeq" id="WP_124936146.1">
    <property type="nucleotide sequence ID" value="NZ_RJVQ01000002.1"/>
</dbReference>
<sequence length="237" mass="27638">MVSPLQRQRQKLLKQQQSQSVEHQVIVSSDSLHIQLIEFENDKKALKDLVQIAEKINHKRDVLIPKYRPVVEKYLEEGKGYQNPIFTDMVIWLFDIDELDVAIDWCLKAIEFDLPTPESFKRNWPTFCADMVLEWSERQQVNGQSVEPYFSKVFKLIDGPWVLPEKLEAKWYKFAGYRLLMNEKGDPQPSQVGDLEKLQNAEALLLTAHEKNSKVGVKTQIDRVRMRINALTEGKNL</sequence>
<gene>
    <name evidence="1" type="ORF">EES38_05315</name>
</gene>
<keyword evidence="2" id="KW-1185">Reference proteome</keyword>
<comment type="caution">
    <text evidence="1">The sequence shown here is derived from an EMBL/GenBank/DDBJ whole genome shotgun (WGS) entry which is preliminary data.</text>
</comment>
<dbReference type="OrthoDB" id="8562788at2"/>
<protein>
    <submittedName>
        <fullName evidence="1">Terminase</fullName>
    </submittedName>
</protein>
<dbReference type="GO" id="GO:0003677">
    <property type="term" value="F:DNA binding"/>
    <property type="evidence" value="ECO:0007669"/>
    <property type="project" value="InterPro"/>
</dbReference>
<reference evidence="1 2" key="1">
    <citation type="submission" date="2018-11" db="EMBL/GenBank/DDBJ databases">
        <title>Vibrio LJC006 sp. nov., isolated from seawater during the bloom of the enteromorpha.</title>
        <authorList>
            <person name="Liang J."/>
        </authorList>
    </citation>
    <scope>NUCLEOTIDE SEQUENCE [LARGE SCALE GENOMIC DNA]</scope>
    <source>
        <strain evidence="1 2">LJC006</strain>
    </source>
</reference>
<dbReference type="Proteomes" id="UP000281112">
    <property type="component" value="Unassembled WGS sequence"/>
</dbReference>
<proteinExistence type="predicted"/>
<evidence type="ECO:0000313" key="2">
    <source>
        <dbReference type="Proteomes" id="UP000281112"/>
    </source>
</evidence>
<dbReference type="EMBL" id="RJVQ01000002">
    <property type="protein sequence ID" value="RQW64024.1"/>
    <property type="molecule type" value="Genomic_DNA"/>
</dbReference>
<name>A0A3N9TJC1_9VIBR</name>
<dbReference type="InterPro" id="IPR010270">
    <property type="entry name" value="Phage_P2_GpM"/>
</dbReference>
<dbReference type="AlphaFoldDB" id="A0A3N9TJC1"/>